<organism evidence="2 3">
    <name type="scientific">Providencia alcalifaciens</name>
    <dbReference type="NCBI Taxonomy" id="126385"/>
    <lineage>
        <taxon>Bacteria</taxon>
        <taxon>Pseudomonadati</taxon>
        <taxon>Pseudomonadota</taxon>
        <taxon>Gammaproteobacteria</taxon>
        <taxon>Enterobacterales</taxon>
        <taxon>Morganellaceae</taxon>
        <taxon>Providencia</taxon>
    </lineage>
</organism>
<proteinExistence type="predicted"/>
<dbReference type="AlphaFoldDB" id="A0A4R3NCN4"/>
<dbReference type="Gene3D" id="1.10.260.40">
    <property type="entry name" value="lambda repressor-like DNA-binding domains"/>
    <property type="match status" value="1"/>
</dbReference>
<dbReference type="CDD" id="cd00093">
    <property type="entry name" value="HTH_XRE"/>
    <property type="match status" value="1"/>
</dbReference>
<gene>
    <name evidence="2" type="ORF">EC835_11813</name>
</gene>
<dbReference type="Proteomes" id="UP000295055">
    <property type="component" value="Unassembled WGS sequence"/>
</dbReference>
<dbReference type="PROSITE" id="PS50943">
    <property type="entry name" value="HTH_CROC1"/>
    <property type="match status" value="1"/>
</dbReference>
<dbReference type="GO" id="GO:0003677">
    <property type="term" value="F:DNA binding"/>
    <property type="evidence" value="ECO:0007669"/>
    <property type="project" value="InterPro"/>
</dbReference>
<dbReference type="SMART" id="SM00530">
    <property type="entry name" value="HTH_XRE"/>
    <property type="match status" value="1"/>
</dbReference>
<dbReference type="Pfam" id="PF01381">
    <property type="entry name" value="HTH_3"/>
    <property type="match status" value="1"/>
</dbReference>
<name>A0A4R3NCN4_9GAMM</name>
<dbReference type="EMBL" id="SMAS01000018">
    <property type="protein sequence ID" value="TCT28196.1"/>
    <property type="molecule type" value="Genomic_DNA"/>
</dbReference>
<evidence type="ECO:0000313" key="2">
    <source>
        <dbReference type="EMBL" id="TCT28196.1"/>
    </source>
</evidence>
<protein>
    <submittedName>
        <fullName evidence="2">Helix-turn-helix protein</fullName>
    </submittedName>
</protein>
<dbReference type="SUPFAM" id="SSF47413">
    <property type="entry name" value="lambda repressor-like DNA-binding domains"/>
    <property type="match status" value="1"/>
</dbReference>
<feature type="domain" description="HTH cro/C1-type" evidence="1">
    <location>
        <begin position="28"/>
        <end position="82"/>
    </location>
</feature>
<accession>A0A4R3NCN4</accession>
<reference evidence="2 3" key="1">
    <citation type="submission" date="2019-03" db="EMBL/GenBank/DDBJ databases">
        <title>Genomic analyses of the natural microbiome of Caenorhabditis elegans.</title>
        <authorList>
            <person name="Samuel B."/>
        </authorList>
    </citation>
    <scope>NUCLEOTIDE SEQUENCE [LARGE SCALE GENOMIC DNA]</scope>
    <source>
        <strain evidence="2 3">JUb102</strain>
    </source>
</reference>
<sequence length="97" mass="11636">MTIEQNTMISADKRMSEQEIRRRFGCYLRYVREQKRLTGTELGTRLNLSQQQVSRYEQGLTTVNLLMMRKMVHALDLQWDELIHQVIYAESPSWLSW</sequence>
<evidence type="ECO:0000259" key="1">
    <source>
        <dbReference type="PROSITE" id="PS50943"/>
    </source>
</evidence>
<dbReference type="InterPro" id="IPR001387">
    <property type="entry name" value="Cro/C1-type_HTH"/>
</dbReference>
<comment type="caution">
    <text evidence="2">The sequence shown here is derived from an EMBL/GenBank/DDBJ whole genome shotgun (WGS) entry which is preliminary data.</text>
</comment>
<evidence type="ECO:0000313" key="3">
    <source>
        <dbReference type="Proteomes" id="UP000295055"/>
    </source>
</evidence>
<dbReference type="OrthoDB" id="3034420at2"/>
<dbReference type="InterPro" id="IPR010982">
    <property type="entry name" value="Lambda_DNA-bd_dom_sf"/>
</dbReference>